<dbReference type="RefSeq" id="WP_248996405.1">
    <property type="nucleotide sequence ID" value="NZ_JAKIKP010000011.1"/>
</dbReference>
<gene>
    <name evidence="2" type="ORF">L2672_13715</name>
</gene>
<accession>A0A9X2CMJ0</accession>
<protein>
    <submittedName>
        <fullName evidence="2">Uncharacterized protein</fullName>
    </submittedName>
</protein>
<comment type="caution">
    <text evidence="2">The sequence shown here is derived from an EMBL/GenBank/DDBJ whole genome shotgun (WGS) entry which is preliminary data.</text>
</comment>
<proteinExistence type="predicted"/>
<feature type="chain" id="PRO_5040788700" evidence="1">
    <location>
        <begin position="22"/>
        <end position="157"/>
    </location>
</feature>
<reference evidence="2" key="1">
    <citation type="submission" date="2022-01" db="EMBL/GenBank/DDBJ databases">
        <title>Whole genome-based taxonomy of the Shewanellaceae.</title>
        <authorList>
            <person name="Martin-Rodriguez A.J."/>
        </authorList>
    </citation>
    <scope>NUCLEOTIDE SEQUENCE</scope>
    <source>
        <strain evidence="2">DSM 16422</strain>
    </source>
</reference>
<keyword evidence="3" id="KW-1185">Reference proteome</keyword>
<keyword evidence="1" id="KW-0732">Signal</keyword>
<evidence type="ECO:0000313" key="3">
    <source>
        <dbReference type="Proteomes" id="UP001139333"/>
    </source>
</evidence>
<feature type="signal peptide" evidence="1">
    <location>
        <begin position="1"/>
        <end position="21"/>
    </location>
</feature>
<dbReference type="Proteomes" id="UP001139333">
    <property type="component" value="Unassembled WGS sequence"/>
</dbReference>
<sequence length="157" mass="16956">MRFTSMATGLVLSILSCSAFAEDAVVKEGDTLAPITLQDQFDKPLVVDGETKVLLFSSDMDGGEVIQAAFDEVAESDRPANLAYVADISGMPSLIAKFVAIPKMKDYSFVLGLDKEGDVSALLPTKENQATIIKLDNLTIKSITYAEDAQSLMTLWK</sequence>
<evidence type="ECO:0000313" key="2">
    <source>
        <dbReference type="EMBL" id="MCL1143735.1"/>
    </source>
</evidence>
<evidence type="ECO:0000256" key="1">
    <source>
        <dbReference type="SAM" id="SignalP"/>
    </source>
</evidence>
<dbReference type="PROSITE" id="PS51257">
    <property type="entry name" value="PROKAR_LIPOPROTEIN"/>
    <property type="match status" value="1"/>
</dbReference>
<organism evidence="2 3">
    <name type="scientific">Shewanella gaetbuli</name>
    <dbReference type="NCBI Taxonomy" id="220752"/>
    <lineage>
        <taxon>Bacteria</taxon>
        <taxon>Pseudomonadati</taxon>
        <taxon>Pseudomonadota</taxon>
        <taxon>Gammaproteobacteria</taxon>
        <taxon>Alteromonadales</taxon>
        <taxon>Shewanellaceae</taxon>
        <taxon>Shewanella</taxon>
    </lineage>
</organism>
<dbReference type="AlphaFoldDB" id="A0A9X2CMJ0"/>
<dbReference type="EMBL" id="JAKIKP010000011">
    <property type="protein sequence ID" value="MCL1143735.1"/>
    <property type="molecule type" value="Genomic_DNA"/>
</dbReference>
<name>A0A9X2CMJ0_9GAMM</name>